<dbReference type="AlphaFoldDB" id="A0A7J7NX90"/>
<dbReference type="EMBL" id="JACGCM010000455">
    <property type="protein sequence ID" value="KAF6171703.1"/>
    <property type="molecule type" value="Genomic_DNA"/>
</dbReference>
<proteinExistence type="predicted"/>
<keyword evidence="1" id="KW-0175">Coiled coil</keyword>
<dbReference type="Proteomes" id="UP000541444">
    <property type="component" value="Unassembled WGS sequence"/>
</dbReference>
<dbReference type="OrthoDB" id="2020741at2759"/>
<evidence type="ECO:0000313" key="3">
    <source>
        <dbReference type="Proteomes" id="UP000541444"/>
    </source>
</evidence>
<feature type="coiled-coil region" evidence="1">
    <location>
        <begin position="47"/>
        <end position="218"/>
    </location>
</feature>
<gene>
    <name evidence="2" type="ORF">GIB67_007224</name>
</gene>
<evidence type="ECO:0000313" key="2">
    <source>
        <dbReference type="EMBL" id="KAF6171703.1"/>
    </source>
</evidence>
<keyword evidence="3" id="KW-1185">Reference proteome</keyword>
<sequence>MSNSLENETSYSLDIEELLHLGTQYGERLDMDLKSFSAARSRDTKYIQELEKELDNCSQQIGYLQGQLNLRNIEANCLGEHVHSLELKLGEVSKLRKKTEEELMKSNSERFSLIRELENKEVELQSSTSHIEKLEAAISSIALESECEIESMKLDLTALEQRSSEAIKIQEKTAQENARLDEIIEEFEVQYHDAQKTITRLEKENSELREKLETSERNARTFCQRVERHLGEWLENNGILGVHSSCRMELLSKQIGTNDEVLGPFLSKFAVVASSYESIEEEMKKMTHQIRENEALVKQLKEELREEKSKANEEAEDLTQEMAEMRYEITGMLEQERKRRACIEQASLQRIGELEAQVRKEQKSSRIALKHFRQAQEVAESKSLEVHRLKILLEGLPVNSETNEVCRCGECPAPRNISVYCSNEGCILEAEDDTEVDSTEDETNIISQHTITWRKPVGIGSSDK</sequence>
<feature type="coiled-coil region" evidence="1">
    <location>
        <begin position="276"/>
        <end position="335"/>
    </location>
</feature>
<dbReference type="PANTHER" id="PTHR36390:SF1">
    <property type="entry name" value="MYOSIN HEAVY CHAIN-LIKE PROTEIN"/>
    <property type="match status" value="1"/>
</dbReference>
<dbReference type="PANTHER" id="PTHR36390">
    <property type="entry name" value="MYOSIN HEAVY CHAIN-LIKE PROTEIN"/>
    <property type="match status" value="1"/>
</dbReference>
<reference evidence="2 3" key="1">
    <citation type="journal article" date="2020" name="IScience">
        <title>Genome Sequencing of the Endangered Kingdonia uniflora (Circaeasteraceae, Ranunculales) Reveals Potential Mechanisms of Evolutionary Specialization.</title>
        <authorList>
            <person name="Sun Y."/>
            <person name="Deng T."/>
            <person name="Zhang A."/>
            <person name="Moore M.J."/>
            <person name="Landis J.B."/>
            <person name="Lin N."/>
            <person name="Zhang H."/>
            <person name="Zhang X."/>
            <person name="Huang J."/>
            <person name="Zhang X."/>
            <person name="Sun H."/>
            <person name="Wang H."/>
        </authorList>
    </citation>
    <scope>NUCLEOTIDE SEQUENCE [LARGE SCALE GENOMIC DNA]</scope>
    <source>
        <strain evidence="2">TB1705</strain>
        <tissue evidence="2">Leaf</tissue>
    </source>
</reference>
<comment type="caution">
    <text evidence="2">The sequence shown here is derived from an EMBL/GenBank/DDBJ whole genome shotgun (WGS) entry which is preliminary data.</text>
</comment>
<protein>
    <submittedName>
        <fullName evidence="2">Uncharacterized protein</fullName>
    </submittedName>
</protein>
<evidence type="ECO:0000256" key="1">
    <source>
        <dbReference type="SAM" id="Coils"/>
    </source>
</evidence>
<organism evidence="2 3">
    <name type="scientific">Kingdonia uniflora</name>
    <dbReference type="NCBI Taxonomy" id="39325"/>
    <lineage>
        <taxon>Eukaryota</taxon>
        <taxon>Viridiplantae</taxon>
        <taxon>Streptophyta</taxon>
        <taxon>Embryophyta</taxon>
        <taxon>Tracheophyta</taxon>
        <taxon>Spermatophyta</taxon>
        <taxon>Magnoliopsida</taxon>
        <taxon>Ranunculales</taxon>
        <taxon>Circaeasteraceae</taxon>
        <taxon>Kingdonia</taxon>
    </lineage>
</organism>
<name>A0A7J7NX90_9MAGN</name>
<accession>A0A7J7NX90</accession>